<evidence type="ECO:0000259" key="4">
    <source>
        <dbReference type="PROSITE" id="PS01124"/>
    </source>
</evidence>
<organism evidence="5 6">
    <name type="scientific">Ferrimonas balearica (strain DSM 9799 / CCM 4581 / KCTC 23876 / PAT)</name>
    <dbReference type="NCBI Taxonomy" id="550540"/>
    <lineage>
        <taxon>Bacteria</taxon>
        <taxon>Pseudomonadati</taxon>
        <taxon>Pseudomonadota</taxon>
        <taxon>Gammaproteobacteria</taxon>
        <taxon>Alteromonadales</taxon>
        <taxon>Ferrimonadaceae</taxon>
        <taxon>Ferrimonas</taxon>
    </lineage>
</organism>
<dbReference type="InterPro" id="IPR009594">
    <property type="entry name" value="Tscrpt_reg_HTH_AraC_N"/>
</dbReference>
<keyword evidence="1" id="KW-0805">Transcription regulation</keyword>
<dbReference type="GO" id="GO:0003700">
    <property type="term" value="F:DNA-binding transcription factor activity"/>
    <property type="evidence" value="ECO:0007669"/>
    <property type="project" value="InterPro"/>
</dbReference>
<dbReference type="PANTHER" id="PTHR43436:SF2">
    <property type="entry name" value="ARAC_XYLS FAMILY TRANSCRIPTIONAL REGULATOR"/>
    <property type="match status" value="1"/>
</dbReference>
<evidence type="ECO:0000313" key="5">
    <source>
        <dbReference type="EMBL" id="ADN75664.1"/>
    </source>
</evidence>
<proteinExistence type="predicted"/>
<dbReference type="Pfam" id="PF12833">
    <property type="entry name" value="HTH_18"/>
    <property type="match status" value="1"/>
</dbReference>
<keyword evidence="3" id="KW-0804">Transcription</keyword>
<gene>
    <name evidence="5" type="ordered locus">Fbal_1460</name>
</gene>
<dbReference type="InterPro" id="IPR009057">
    <property type="entry name" value="Homeodomain-like_sf"/>
</dbReference>
<dbReference type="EMBL" id="CP002209">
    <property type="protein sequence ID" value="ADN75664.1"/>
    <property type="molecule type" value="Genomic_DNA"/>
</dbReference>
<accession>E1SNI0</accession>
<dbReference type="STRING" id="550540.Fbal_1460"/>
<evidence type="ECO:0000313" key="6">
    <source>
        <dbReference type="Proteomes" id="UP000006683"/>
    </source>
</evidence>
<dbReference type="InterPro" id="IPR020449">
    <property type="entry name" value="Tscrpt_reg_AraC-type_HTH"/>
</dbReference>
<dbReference type="HOGENOM" id="CLU_000445_100_2_6"/>
<dbReference type="SMART" id="SM00342">
    <property type="entry name" value="HTH_ARAC"/>
    <property type="match status" value="1"/>
</dbReference>
<keyword evidence="6" id="KW-1185">Reference proteome</keyword>
<name>E1SNI0_FERBD</name>
<dbReference type="AlphaFoldDB" id="E1SNI0"/>
<evidence type="ECO:0000256" key="2">
    <source>
        <dbReference type="ARBA" id="ARBA00023125"/>
    </source>
</evidence>
<dbReference type="Gene3D" id="1.10.10.60">
    <property type="entry name" value="Homeodomain-like"/>
    <property type="match status" value="2"/>
</dbReference>
<dbReference type="KEGG" id="fbl:Fbal_1460"/>
<reference evidence="5 6" key="1">
    <citation type="journal article" date="2010" name="Stand. Genomic Sci.">
        <title>Complete genome sequence of Ferrimonas balearica type strain (PAT).</title>
        <authorList>
            <person name="Nolan M."/>
            <person name="Sikorski J."/>
            <person name="Davenport K."/>
            <person name="Lucas S."/>
            <person name="Glavina Del Rio T."/>
            <person name="Tice H."/>
            <person name="Cheng J."/>
            <person name="Goodwin L."/>
            <person name="Pitluck S."/>
            <person name="Liolios K."/>
            <person name="Ivanova N."/>
            <person name="Mavromatis K."/>
            <person name="Ovchinnikova G."/>
            <person name="Pati A."/>
            <person name="Chen A."/>
            <person name="Palaniappan K."/>
            <person name="Land M."/>
            <person name="Hauser L."/>
            <person name="Chang Y."/>
            <person name="Jeffries C."/>
            <person name="Tapia R."/>
            <person name="Brettin T."/>
            <person name="Detter J."/>
            <person name="Han C."/>
            <person name="Yasawong M."/>
            <person name="Rohde M."/>
            <person name="Tindall B."/>
            <person name="Goker M."/>
            <person name="Woyke T."/>
            <person name="Bristow J."/>
            <person name="Eisen J."/>
            <person name="Markowitz V."/>
            <person name="Hugenholtz P."/>
            <person name="Kyrpides N."/>
            <person name="Klenk H."/>
            <person name="Lapidus A."/>
        </authorList>
    </citation>
    <scope>NUCLEOTIDE SEQUENCE [LARGE SCALE GENOMIC DNA]</scope>
    <source>
        <strain evidence="6">DSM 9799 / CCM 4581 / KCTC 23876 / PAT</strain>
    </source>
</reference>
<keyword evidence="2" id="KW-0238">DNA-binding</keyword>
<dbReference type="GO" id="GO:0043565">
    <property type="term" value="F:sequence-specific DNA binding"/>
    <property type="evidence" value="ECO:0007669"/>
    <property type="project" value="InterPro"/>
</dbReference>
<protein>
    <submittedName>
        <fullName evidence="5">Transcriptional regulator, AraC family</fullName>
    </submittedName>
</protein>
<evidence type="ECO:0000256" key="3">
    <source>
        <dbReference type="ARBA" id="ARBA00023163"/>
    </source>
</evidence>
<evidence type="ECO:0000256" key="1">
    <source>
        <dbReference type="ARBA" id="ARBA00023015"/>
    </source>
</evidence>
<dbReference type="SUPFAM" id="SSF46689">
    <property type="entry name" value="Homeodomain-like"/>
    <property type="match status" value="2"/>
</dbReference>
<feature type="domain" description="HTH araC/xylS-type" evidence="4">
    <location>
        <begin position="229"/>
        <end position="327"/>
    </location>
</feature>
<dbReference type="PRINTS" id="PR00032">
    <property type="entry name" value="HTHARAC"/>
</dbReference>
<sequence length="329" mass="36551">MAHTGKLLPKTLTVNFFVQLAEGLPYAGSNTPIVELSGLMNALAQALAPLAHSEGVNTTPLPGVWIFKASESRPREPLCYSQGIIIMAQGTKRVHLDEQVFEYNPDNYLVLTLPIPAECETVVEDEPMLSLVVDINIGVLHQLVRLFEEHRQAPGEGRMVEGRSLYVSPLGESMQDSAVRLAQALASPLQAEALGPGLIQSLLYHALQGEQSGPLFALARHNTHLARLERALRHMHEHYQQSLDIDQLAAMANMSPSTFHRNFRQMTASSPIQYLKKLRLTRARELLQDRGLKVKQAAAMVGYESPTQFSREFKRYFGETPQHWAGQGA</sequence>
<dbReference type="PANTHER" id="PTHR43436">
    <property type="entry name" value="ARAC-FAMILY TRANSCRIPTIONAL REGULATOR"/>
    <property type="match status" value="1"/>
</dbReference>
<dbReference type="eggNOG" id="COG4977">
    <property type="taxonomic scope" value="Bacteria"/>
</dbReference>
<dbReference type="PROSITE" id="PS01124">
    <property type="entry name" value="HTH_ARAC_FAMILY_2"/>
    <property type="match status" value="1"/>
</dbReference>
<dbReference type="Pfam" id="PF06719">
    <property type="entry name" value="AraC_N"/>
    <property type="match status" value="1"/>
</dbReference>
<dbReference type="PROSITE" id="PS00041">
    <property type="entry name" value="HTH_ARAC_FAMILY_1"/>
    <property type="match status" value="1"/>
</dbReference>
<dbReference type="InterPro" id="IPR018062">
    <property type="entry name" value="HTH_AraC-typ_CS"/>
</dbReference>
<dbReference type="InterPro" id="IPR018060">
    <property type="entry name" value="HTH_AraC"/>
</dbReference>
<dbReference type="Proteomes" id="UP000006683">
    <property type="component" value="Chromosome"/>
</dbReference>